<dbReference type="NCBIfam" id="TIGR00199">
    <property type="entry name" value="PncC_domain"/>
    <property type="match status" value="1"/>
</dbReference>
<dbReference type="InterPro" id="IPR008136">
    <property type="entry name" value="CinA_C"/>
</dbReference>
<name>A0A7C5HBW6_UNCW3</name>
<protein>
    <recommendedName>
        <fullName evidence="1">CinA-like protein</fullName>
    </recommendedName>
</protein>
<dbReference type="Pfam" id="PF02464">
    <property type="entry name" value="CinA"/>
    <property type="match status" value="1"/>
</dbReference>
<dbReference type="NCBIfam" id="TIGR00200">
    <property type="entry name" value="cinA_nterm"/>
    <property type="match status" value="1"/>
</dbReference>
<feature type="domain" description="MoaB/Mog" evidence="2">
    <location>
        <begin position="6"/>
        <end position="173"/>
    </location>
</feature>
<comment type="caution">
    <text evidence="3">The sequence shown here is derived from an EMBL/GenBank/DDBJ whole genome shotgun (WGS) entry which is preliminary data.</text>
</comment>
<dbReference type="EMBL" id="DRTB01000218">
    <property type="protein sequence ID" value="HHE04990.1"/>
    <property type="molecule type" value="Genomic_DNA"/>
</dbReference>
<dbReference type="PANTHER" id="PTHR13939:SF0">
    <property type="entry name" value="NMN AMIDOHYDROLASE-LIKE PROTEIN YFAY"/>
    <property type="match status" value="1"/>
</dbReference>
<dbReference type="CDD" id="cd00885">
    <property type="entry name" value="cinA"/>
    <property type="match status" value="1"/>
</dbReference>
<gene>
    <name evidence="3" type="ORF">ENL19_02885</name>
</gene>
<dbReference type="PIRSF" id="PIRSF006728">
    <property type="entry name" value="CinA"/>
    <property type="match status" value="1"/>
</dbReference>
<dbReference type="NCBIfam" id="TIGR00177">
    <property type="entry name" value="molyb_syn"/>
    <property type="match status" value="1"/>
</dbReference>
<accession>A0A7C5HBW6</accession>
<dbReference type="Gene3D" id="3.40.980.10">
    <property type="entry name" value="MoaB/Mog-like domain"/>
    <property type="match status" value="1"/>
</dbReference>
<dbReference type="SMART" id="SM00852">
    <property type="entry name" value="MoCF_biosynth"/>
    <property type="match status" value="1"/>
</dbReference>
<dbReference type="Pfam" id="PF00994">
    <property type="entry name" value="MoCF_biosynth"/>
    <property type="match status" value="1"/>
</dbReference>
<organism evidence="3">
    <name type="scientific">candidate division WOR-3 bacterium</name>
    <dbReference type="NCBI Taxonomy" id="2052148"/>
    <lineage>
        <taxon>Bacteria</taxon>
        <taxon>Bacteria division WOR-3</taxon>
    </lineage>
</organism>
<dbReference type="PANTHER" id="PTHR13939">
    <property type="entry name" value="NICOTINAMIDE-NUCLEOTIDE AMIDOHYDROLASE PNCC"/>
    <property type="match status" value="1"/>
</dbReference>
<dbReference type="InterPro" id="IPR050101">
    <property type="entry name" value="CinA"/>
</dbReference>
<dbReference type="Proteomes" id="UP000886110">
    <property type="component" value="Unassembled WGS sequence"/>
</dbReference>
<dbReference type="InterPro" id="IPR001453">
    <property type="entry name" value="MoaB/Mog_dom"/>
</dbReference>
<dbReference type="HAMAP" id="MF_00226_B">
    <property type="entry name" value="CinA_B"/>
    <property type="match status" value="1"/>
</dbReference>
<dbReference type="InterPro" id="IPR036425">
    <property type="entry name" value="MoaB/Mog-like_dom_sf"/>
</dbReference>
<evidence type="ECO:0000256" key="1">
    <source>
        <dbReference type="HAMAP-Rule" id="MF_00226"/>
    </source>
</evidence>
<dbReference type="AlphaFoldDB" id="A0A7C5HBW6"/>
<dbReference type="SUPFAM" id="SSF53218">
    <property type="entry name" value="Molybdenum cofactor biosynthesis proteins"/>
    <property type="match status" value="1"/>
</dbReference>
<dbReference type="SUPFAM" id="SSF142433">
    <property type="entry name" value="CinA-like"/>
    <property type="match status" value="1"/>
</dbReference>
<dbReference type="Gene3D" id="3.90.950.20">
    <property type="entry name" value="CinA-like"/>
    <property type="match status" value="1"/>
</dbReference>
<sequence length="402" mass="44526">MRKKASVIAIGNEILMGEITDTNSTFISRKLFEKGILTVVRLQIPDKREDIEQALRFCMEKSNIIITTGGLGPTNDDITKKTIANFLGRDLVLVDDLKNWVEGFFQRRGIPMSDVNLSQAEIIEGSRYIMNPIGTAPAIIINVGKKKIAMFPGVPSELYVMFDKFLEGIEGSIPVTTLLRTTGIAESDIYNEVKKDAPQKIQKIIYYYPTWRGVDLRIVSYDIDLQKDAVNFLKHKFGNYIYSLEEKEIEEIVGIMLRNKGISISVAESCTGGLVADYITDVPGSSDYFIGGVVAYSNKSKINILGVRQNDIDRFGAVSEIVAREMAEGVKSLFNADIGVSTTGIAGPTGERPGKPLGLVYMAVSYKNETIVKKQIFLSPRKRVKVAAATFLLNMVREVIKG</sequence>
<comment type="similarity">
    <text evidence="1">Belongs to the CinA family.</text>
</comment>
<dbReference type="InterPro" id="IPR036653">
    <property type="entry name" value="CinA-like_C"/>
</dbReference>
<dbReference type="InterPro" id="IPR008135">
    <property type="entry name" value="Competence-induced_CinA"/>
</dbReference>
<reference evidence="3" key="1">
    <citation type="journal article" date="2020" name="mSystems">
        <title>Genome- and Community-Level Interaction Insights into Carbon Utilization and Element Cycling Functions of Hydrothermarchaeota in Hydrothermal Sediment.</title>
        <authorList>
            <person name="Zhou Z."/>
            <person name="Liu Y."/>
            <person name="Xu W."/>
            <person name="Pan J."/>
            <person name="Luo Z.H."/>
            <person name="Li M."/>
        </authorList>
    </citation>
    <scope>NUCLEOTIDE SEQUENCE [LARGE SCALE GENOMIC DNA]</scope>
    <source>
        <strain evidence="3">HyVt-74</strain>
    </source>
</reference>
<proteinExistence type="inferred from homology"/>
<evidence type="ECO:0000313" key="3">
    <source>
        <dbReference type="EMBL" id="HHE04990.1"/>
    </source>
</evidence>
<evidence type="ECO:0000259" key="2">
    <source>
        <dbReference type="SMART" id="SM00852"/>
    </source>
</evidence>